<evidence type="ECO:0000256" key="1">
    <source>
        <dbReference type="SAM" id="Phobius"/>
    </source>
</evidence>
<keyword evidence="1" id="KW-1133">Transmembrane helix</keyword>
<feature type="transmembrane region" description="Helical" evidence="1">
    <location>
        <begin position="120"/>
        <end position="138"/>
    </location>
</feature>
<dbReference type="GeneID" id="63828909"/>
<accession>A0A165HKV7</accession>
<feature type="transmembrane region" description="Helical" evidence="1">
    <location>
        <begin position="225"/>
        <end position="244"/>
    </location>
</feature>
<feature type="transmembrane region" description="Helical" evidence="1">
    <location>
        <begin position="250"/>
        <end position="273"/>
    </location>
</feature>
<evidence type="ECO:0000313" key="3">
    <source>
        <dbReference type="Proteomes" id="UP000076871"/>
    </source>
</evidence>
<dbReference type="STRING" id="1314785.A0A165HKV7"/>
<proteinExistence type="predicted"/>
<sequence length="318" mass="35424">MNIALAVPPITVETTQSVVPIEVTSAAITSFLYGNGFLLYAISTFFLASRSRQPTRVGVRAFYLSWEFGVGTVLFAIVTAHWILTVLRLLRPLQSADIAHWQLVLSFVDEASGTLPAKEALSFSAGSILNAVVLYVVWDREKMVIVFPILTICGFAAFAVACIYFFTHLKADGAFYNNMFAQMLTWAVVLSFTTTIYCTLLIVFRVWRVTRELNSQSGSMQRRAVYAFVQSVALNALAMAFWIICFFVRSWLFLIAVDMWTQMTAISFMLLAFRVGLGRQQDLACAVPPESRGVISHAQPGRNDLIALRRIRVVEGGT</sequence>
<organism evidence="2 3">
    <name type="scientific">Laetiporus sulphureus 93-53</name>
    <dbReference type="NCBI Taxonomy" id="1314785"/>
    <lineage>
        <taxon>Eukaryota</taxon>
        <taxon>Fungi</taxon>
        <taxon>Dikarya</taxon>
        <taxon>Basidiomycota</taxon>
        <taxon>Agaricomycotina</taxon>
        <taxon>Agaricomycetes</taxon>
        <taxon>Polyporales</taxon>
        <taxon>Laetiporus</taxon>
    </lineage>
</organism>
<protein>
    <submittedName>
        <fullName evidence="2">Uncharacterized protein</fullName>
    </submittedName>
</protein>
<dbReference type="RefSeq" id="XP_040769510.1">
    <property type="nucleotide sequence ID" value="XM_040911881.1"/>
</dbReference>
<dbReference type="OrthoDB" id="3346544at2759"/>
<evidence type="ECO:0000313" key="2">
    <source>
        <dbReference type="EMBL" id="KZT11862.1"/>
    </source>
</evidence>
<dbReference type="Proteomes" id="UP000076871">
    <property type="component" value="Unassembled WGS sequence"/>
</dbReference>
<feature type="transmembrane region" description="Helical" evidence="1">
    <location>
        <begin position="179"/>
        <end position="204"/>
    </location>
</feature>
<keyword evidence="1" id="KW-0472">Membrane</keyword>
<dbReference type="InParanoid" id="A0A165HKV7"/>
<feature type="transmembrane region" description="Helical" evidence="1">
    <location>
        <begin position="61"/>
        <end position="84"/>
    </location>
</feature>
<feature type="transmembrane region" description="Helical" evidence="1">
    <location>
        <begin position="145"/>
        <end position="167"/>
    </location>
</feature>
<keyword evidence="3" id="KW-1185">Reference proteome</keyword>
<gene>
    <name evidence="2" type="ORF">LAESUDRAFT_754409</name>
</gene>
<name>A0A165HKV7_9APHY</name>
<keyword evidence="1" id="KW-0812">Transmembrane</keyword>
<feature type="transmembrane region" description="Helical" evidence="1">
    <location>
        <begin position="26"/>
        <end position="49"/>
    </location>
</feature>
<reference evidence="2 3" key="1">
    <citation type="journal article" date="2016" name="Mol. Biol. Evol.">
        <title>Comparative Genomics of Early-Diverging Mushroom-Forming Fungi Provides Insights into the Origins of Lignocellulose Decay Capabilities.</title>
        <authorList>
            <person name="Nagy L.G."/>
            <person name="Riley R."/>
            <person name="Tritt A."/>
            <person name="Adam C."/>
            <person name="Daum C."/>
            <person name="Floudas D."/>
            <person name="Sun H."/>
            <person name="Yadav J.S."/>
            <person name="Pangilinan J."/>
            <person name="Larsson K.H."/>
            <person name="Matsuura K."/>
            <person name="Barry K."/>
            <person name="Labutti K."/>
            <person name="Kuo R."/>
            <person name="Ohm R.A."/>
            <person name="Bhattacharya S.S."/>
            <person name="Shirouzu T."/>
            <person name="Yoshinaga Y."/>
            <person name="Martin F.M."/>
            <person name="Grigoriev I.V."/>
            <person name="Hibbett D.S."/>
        </authorList>
    </citation>
    <scope>NUCLEOTIDE SEQUENCE [LARGE SCALE GENOMIC DNA]</scope>
    <source>
        <strain evidence="2 3">93-53</strain>
    </source>
</reference>
<dbReference type="EMBL" id="KV427606">
    <property type="protein sequence ID" value="KZT11862.1"/>
    <property type="molecule type" value="Genomic_DNA"/>
</dbReference>
<dbReference type="AlphaFoldDB" id="A0A165HKV7"/>